<keyword evidence="4" id="KW-1185">Reference proteome</keyword>
<proteinExistence type="predicted"/>
<sequence>MTDYALEVTDAEIARYRLMAELARTEEAEAWRAAGIVPGARVADVGCGPAAVAVAVAAVVGAGGSVVGVEPDPSARAAARRLVAEAGAANVEVREGSGTDTGIPPGSVDVALLRHVLAHNGGREQAIVDHLASLVRPGGAVYLVDVDGTAMRVLDADPGLADINERYAELHRRRGNDLRIGLRLGRLLAAAGLEVERHAGRYLIGEMPPGIRPPAWAARDALRAQGLASEDDLRRWEAAFERMDAAPVRPITFAPFFVGIGRRR</sequence>
<evidence type="ECO:0000256" key="1">
    <source>
        <dbReference type="ARBA" id="ARBA00022679"/>
    </source>
</evidence>
<dbReference type="PANTHER" id="PTHR43861:SF3">
    <property type="entry name" value="PUTATIVE (AFU_ORTHOLOGUE AFUA_2G14390)-RELATED"/>
    <property type="match status" value="1"/>
</dbReference>
<dbReference type="RefSeq" id="WP_211435691.1">
    <property type="nucleotide sequence ID" value="NZ_FOEE01000011.1"/>
</dbReference>
<feature type="domain" description="Methyltransferase" evidence="2">
    <location>
        <begin position="42"/>
        <end position="139"/>
    </location>
</feature>
<evidence type="ECO:0000313" key="3">
    <source>
        <dbReference type="EMBL" id="SEP11768.1"/>
    </source>
</evidence>
<name>A0A1H8VAD2_9ACTN</name>
<dbReference type="CDD" id="cd02440">
    <property type="entry name" value="AdoMet_MTases"/>
    <property type="match status" value="1"/>
</dbReference>
<dbReference type="GO" id="GO:0008168">
    <property type="term" value="F:methyltransferase activity"/>
    <property type="evidence" value="ECO:0007669"/>
    <property type="project" value="UniProtKB-KW"/>
</dbReference>
<dbReference type="Proteomes" id="UP000198960">
    <property type="component" value="Unassembled WGS sequence"/>
</dbReference>
<dbReference type="PANTHER" id="PTHR43861">
    <property type="entry name" value="TRANS-ACONITATE 2-METHYLTRANSFERASE-RELATED"/>
    <property type="match status" value="1"/>
</dbReference>
<dbReference type="SUPFAM" id="SSF53335">
    <property type="entry name" value="S-adenosyl-L-methionine-dependent methyltransferases"/>
    <property type="match status" value="1"/>
</dbReference>
<dbReference type="GO" id="GO:0032259">
    <property type="term" value="P:methylation"/>
    <property type="evidence" value="ECO:0007669"/>
    <property type="project" value="UniProtKB-KW"/>
</dbReference>
<evidence type="ECO:0000259" key="2">
    <source>
        <dbReference type="Pfam" id="PF13649"/>
    </source>
</evidence>
<keyword evidence="1 3" id="KW-0808">Transferase</keyword>
<accession>A0A1H8VAD2</accession>
<dbReference type="InterPro" id="IPR029063">
    <property type="entry name" value="SAM-dependent_MTases_sf"/>
</dbReference>
<dbReference type="EMBL" id="FOEE01000011">
    <property type="protein sequence ID" value="SEP11768.1"/>
    <property type="molecule type" value="Genomic_DNA"/>
</dbReference>
<gene>
    <name evidence="3" type="ORF">SAMN05660991_03340</name>
</gene>
<dbReference type="STRING" id="673521.SAMN05660991_03340"/>
<dbReference type="Pfam" id="PF13649">
    <property type="entry name" value="Methyltransf_25"/>
    <property type="match status" value="1"/>
</dbReference>
<evidence type="ECO:0000313" key="4">
    <source>
        <dbReference type="Proteomes" id="UP000198960"/>
    </source>
</evidence>
<organism evidence="3 4">
    <name type="scientific">Trujillonella endophytica</name>
    <dbReference type="NCBI Taxonomy" id="673521"/>
    <lineage>
        <taxon>Bacteria</taxon>
        <taxon>Bacillati</taxon>
        <taxon>Actinomycetota</taxon>
        <taxon>Actinomycetes</taxon>
        <taxon>Geodermatophilales</taxon>
        <taxon>Geodermatophilaceae</taxon>
        <taxon>Trujillonella</taxon>
    </lineage>
</organism>
<reference evidence="4" key="1">
    <citation type="submission" date="2016-10" db="EMBL/GenBank/DDBJ databases">
        <authorList>
            <person name="Varghese N."/>
            <person name="Submissions S."/>
        </authorList>
    </citation>
    <scope>NUCLEOTIDE SEQUENCE [LARGE SCALE GENOMIC DNA]</scope>
    <source>
        <strain evidence="4">DSM 45413</strain>
    </source>
</reference>
<dbReference type="InterPro" id="IPR041698">
    <property type="entry name" value="Methyltransf_25"/>
</dbReference>
<dbReference type="Gene3D" id="3.40.50.150">
    <property type="entry name" value="Vaccinia Virus protein VP39"/>
    <property type="match status" value="1"/>
</dbReference>
<keyword evidence="3" id="KW-0489">Methyltransferase</keyword>
<dbReference type="AlphaFoldDB" id="A0A1H8VAD2"/>
<protein>
    <submittedName>
        <fullName evidence="3">Methyltransferase domain-containing protein</fullName>
    </submittedName>
</protein>